<keyword evidence="7" id="KW-1185">Reference proteome</keyword>
<evidence type="ECO:0000259" key="5">
    <source>
        <dbReference type="PROSITE" id="PS50199"/>
    </source>
</evidence>
<evidence type="ECO:0000256" key="3">
    <source>
        <dbReference type="ARBA" id="ARBA00022833"/>
    </source>
</evidence>
<name>S9TFB0_9TRYP</name>
<evidence type="ECO:0000256" key="1">
    <source>
        <dbReference type="ARBA" id="ARBA00022723"/>
    </source>
</evidence>
<dbReference type="EMBL" id="ATMH01011937">
    <property type="protein sequence ID" value="EPY15589.1"/>
    <property type="molecule type" value="Genomic_DNA"/>
</dbReference>
<dbReference type="PROSITE" id="PS01358">
    <property type="entry name" value="ZF_RANBP2_1"/>
    <property type="match status" value="1"/>
</dbReference>
<dbReference type="Proteomes" id="UP000015354">
    <property type="component" value="Unassembled WGS sequence"/>
</dbReference>
<dbReference type="SMART" id="SM00547">
    <property type="entry name" value="ZnF_RBZ"/>
    <property type="match status" value="1"/>
</dbReference>
<evidence type="ECO:0000313" key="6">
    <source>
        <dbReference type="EMBL" id="EPY15589.1"/>
    </source>
</evidence>
<organism evidence="6 7">
    <name type="scientific">Strigomonas culicis</name>
    <dbReference type="NCBI Taxonomy" id="28005"/>
    <lineage>
        <taxon>Eukaryota</taxon>
        <taxon>Discoba</taxon>
        <taxon>Euglenozoa</taxon>
        <taxon>Kinetoplastea</taxon>
        <taxon>Metakinetoplastina</taxon>
        <taxon>Trypanosomatida</taxon>
        <taxon>Trypanosomatidae</taxon>
        <taxon>Strigomonadinae</taxon>
        <taxon>Strigomonas</taxon>
    </lineage>
</organism>
<feature type="domain" description="RanBP2-type" evidence="5">
    <location>
        <begin position="3"/>
        <end position="38"/>
    </location>
</feature>
<reference evidence="6 7" key="1">
    <citation type="journal article" date="2013" name="PLoS ONE">
        <title>Predicting the Proteins of Angomonas deanei, Strigomonas culicis and Their Respective Endosymbionts Reveals New Aspects of the Trypanosomatidae Family.</title>
        <authorList>
            <person name="Motta M.C."/>
            <person name="Martins A.C."/>
            <person name="de Souza S.S."/>
            <person name="Catta-Preta C.M."/>
            <person name="Silva R."/>
            <person name="Klein C.C."/>
            <person name="de Almeida L.G."/>
            <person name="de Lima Cunha O."/>
            <person name="Ciapina L.P."/>
            <person name="Brocchi M."/>
            <person name="Colabardini A.C."/>
            <person name="de Araujo Lima B."/>
            <person name="Machado C.R."/>
            <person name="de Almeida Soares C.M."/>
            <person name="Probst C.M."/>
            <person name="de Menezes C.B."/>
            <person name="Thompson C.E."/>
            <person name="Bartholomeu D.C."/>
            <person name="Gradia D.F."/>
            <person name="Pavoni D.P."/>
            <person name="Grisard E.C."/>
            <person name="Fantinatti-Garboggini F."/>
            <person name="Marchini F.K."/>
            <person name="Rodrigues-Luiz G.F."/>
            <person name="Wagner G."/>
            <person name="Goldman G.H."/>
            <person name="Fietto J.L."/>
            <person name="Elias M.C."/>
            <person name="Goldman M.H."/>
            <person name="Sagot M.F."/>
            <person name="Pereira M."/>
            <person name="Stoco P.H."/>
            <person name="de Mendonca-Neto R.P."/>
            <person name="Teixeira S.M."/>
            <person name="Maciel T.E."/>
            <person name="de Oliveira Mendes T.A."/>
            <person name="Urmenyi T.P."/>
            <person name="de Souza W."/>
            <person name="Schenkman S."/>
            <person name="de Vasconcelos A.T."/>
        </authorList>
    </citation>
    <scope>NUCLEOTIDE SEQUENCE [LARGE SCALE GENOMIC DNA]</scope>
</reference>
<dbReference type="OrthoDB" id="372487at2759"/>
<gene>
    <name evidence="6" type="ORF">STCU_11906</name>
</gene>
<dbReference type="PROSITE" id="PS50199">
    <property type="entry name" value="ZF_RANBP2_2"/>
    <property type="match status" value="1"/>
</dbReference>
<proteinExistence type="predicted"/>
<keyword evidence="3" id="KW-0862">Zinc</keyword>
<dbReference type="Gene3D" id="4.10.1060.10">
    <property type="entry name" value="Zinc finger, RanBP2-type"/>
    <property type="match status" value="1"/>
</dbReference>
<dbReference type="InterPro" id="IPR001876">
    <property type="entry name" value="Znf_RanBP2"/>
</dbReference>
<evidence type="ECO:0000256" key="4">
    <source>
        <dbReference type="PROSITE-ProRule" id="PRU00322"/>
    </source>
</evidence>
<dbReference type="AlphaFoldDB" id="S9TFB0"/>
<evidence type="ECO:0000256" key="2">
    <source>
        <dbReference type="ARBA" id="ARBA00022771"/>
    </source>
</evidence>
<accession>S9TFB0</accession>
<sequence>MARNSVRNIFVDWQCAHCLSLNFSRNIKCFGCSAPYDVARCTAVFSGKLPPEPPLMDPHHEVYMERFGLAA</sequence>
<comment type="caution">
    <text evidence="6">The sequence shown here is derived from an EMBL/GenBank/DDBJ whole genome shotgun (WGS) entry which is preliminary data.</text>
</comment>
<keyword evidence="2 4" id="KW-0863">Zinc-finger</keyword>
<evidence type="ECO:0000313" key="7">
    <source>
        <dbReference type="Proteomes" id="UP000015354"/>
    </source>
</evidence>
<protein>
    <recommendedName>
        <fullName evidence="5">RanBP2-type domain-containing protein</fullName>
    </recommendedName>
</protein>
<dbReference type="GO" id="GO:0008270">
    <property type="term" value="F:zinc ion binding"/>
    <property type="evidence" value="ECO:0007669"/>
    <property type="project" value="UniProtKB-KW"/>
</dbReference>
<keyword evidence="1" id="KW-0479">Metal-binding</keyword>